<dbReference type="AlphaFoldDB" id="A0A7J7NUA2"/>
<dbReference type="Proteomes" id="UP000541444">
    <property type="component" value="Unassembled WGS sequence"/>
</dbReference>
<accession>A0A7J7NUA2</accession>
<protein>
    <submittedName>
        <fullName evidence="1">Uncharacterized protein</fullName>
    </submittedName>
</protein>
<name>A0A7J7NUA2_9MAGN</name>
<organism evidence="1 2">
    <name type="scientific">Kingdonia uniflora</name>
    <dbReference type="NCBI Taxonomy" id="39325"/>
    <lineage>
        <taxon>Eukaryota</taxon>
        <taxon>Viridiplantae</taxon>
        <taxon>Streptophyta</taxon>
        <taxon>Embryophyta</taxon>
        <taxon>Tracheophyta</taxon>
        <taxon>Spermatophyta</taxon>
        <taxon>Magnoliopsida</taxon>
        <taxon>Ranunculales</taxon>
        <taxon>Circaeasteraceae</taxon>
        <taxon>Kingdonia</taxon>
    </lineage>
</organism>
<evidence type="ECO:0000313" key="1">
    <source>
        <dbReference type="EMBL" id="KAF6170739.1"/>
    </source>
</evidence>
<dbReference type="EMBL" id="JACGCM010000560">
    <property type="protein sequence ID" value="KAF6170739.1"/>
    <property type="molecule type" value="Genomic_DNA"/>
</dbReference>
<sequence>MKPIPAEDTEVFGFLIDEKEAGLKGEVSYGDRSDFDWEGDAPYGFCPGCVGSGMRMLSQFAEVGSVRRLGMLVGFMESFEVDISVDLRGHLFEYLEFVEDEEGEIGDVDGCRVECVVNIQHCAPRFGLERDDARRVGL</sequence>
<comment type="caution">
    <text evidence="1">The sequence shown here is derived from an EMBL/GenBank/DDBJ whole genome shotgun (WGS) entry which is preliminary data.</text>
</comment>
<gene>
    <name evidence="1" type="ORF">GIB67_015691</name>
</gene>
<evidence type="ECO:0000313" key="2">
    <source>
        <dbReference type="Proteomes" id="UP000541444"/>
    </source>
</evidence>
<keyword evidence="2" id="KW-1185">Reference proteome</keyword>
<reference evidence="1 2" key="1">
    <citation type="journal article" date="2020" name="IScience">
        <title>Genome Sequencing of the Endangered Kingdonia uniflora (Circaeasteraceae, Ranunculales) Reveals Potential Mechanisms of Evolutionary Specialization.</title>
        <authorList>
            <person name="Sun Y."/>
            <person name="Deng T."/>
            <person name="Zhang A."/>
            <person name="Moore M.J."/>
            <person name="Landis J.B."/>
            <person name="Lin N."/>
            <person name="Zhang H."/>
            <person name="Zhang X."/>
            <person name="Huang J."/>
            <person name="Zhang X."/>
            <person name="Sun H."/>
            <person name="Wang H."/>
        </authorList>
    </citation>
    <scope>NUCLEOTIDE SEQUENCE [LARGE SCALE GENOMIC DNA]</scope>
    <source>
        <strain evidence="1">TB1705</strain>
        <tissue evidence="1">Leaf</tissue>
    </source>
</reference>
<proteinExistence type="predicted"/>